<evidence type="ECO:0000313" key="1">
    <source>
        <dbReference type="EMBL" id="STP22053.1"/>
    </source>
</evidence>
<proteinExistence type="predicted"/>
<accession>A0A377KCZ5</accession>
<sequence length="165" mass="17680">MKVLAPLIRIFLTQPVFSKTKPLISGMSPTASVSPPMPSRQNAVRELFLLTVRRPTAPASAILSSSPASLPCQMKKLAPGDPTSPILKGDNEMKRTAKAIPVQVCLIVIPAAGYSPAATSSPANPFLRYKVVLVTTDYPPVLLCLSWSSPPGEIRLLLLPSRLCH</sequence>
<gene>
    <name evidence="1" type="ORF">NCTC9075_05525</name>
</gene>
<reference evidence="1 2" key="1">
    <citation type="submission" date="2018-06" db="EMBL/GenBank/DDBJ databases">
        <authorList>
            <consortium name="Pathogen Informatics"/>
            <person name="Doyle S."/>
        </authorList>
    </citation>
    <scope>NUCLEOTIDE SEQUENCE [LARGE SCALE GENOMIC DNA]</scope>
    <source>
        <strain evidence="1 2">NCTC9075</strain>
    </source>
</reference>
<dbReference type="AlphaFoldDB" id="A0A377KCZ5"/>
<dbReference type="Proteomes" id="UP000254181">
    <property type="component" value="Unassembled WGS sequence"/>
</dbReference>
<protein>
    <submittedName>
        <fullName evidence="1">Uncharacterized protein</fullName>
    </submittedName>
</protein>
<name>A0A377KCZ5_ECOLX</name>
<organism evidence="1 2">
    <name type="scientific">Escherichia coli</name>
    <dbReference type="NCBI Taxonomy" id="562"/>
    <lineage>
        <taxon>Bacteria</taxon>
        <taxon>Pseudomonadati</taxon>
        <taxon>Pseudomonadota</taxon>
        <taxon>Gammaproteobacteria</taxon>
        <taxon>Enterobacterales</taxon>
        <taxon>Enterobacteriaceae</taxon>
        <taxon>Escherichia</taxon>
    </lineage>
</organism>
<dbReference type="EMBL" id="UGEM01000004">
    <property type="protein sequence ID" value="STP22053.1"/>
    <property type="molecule type" value="Genomic_DNA"/>
</dbReference>
<evidence type="ECO:0000313" key="2">
    <source>
        <dbReference type="Proteomes" id="UP000254181"/>
    </source>
</evidence>